<sequence length="183" mass="21429">MTSEKISGRPWKPKKIGQLRCSIKTQQELDKWFVSYASPTTLSKATGLSRTTLMKYRKEIESKNKSLQDLVSVSMYIKFIDLENQDWKTYLDKKAENEKNRVNLLKQAQHLGKQMKKAGFDNIPIPVPTTRKEQSTKMQSKFAELLLLEETNDPKVRSQARSEIRKMPKKDQLAYLKYKRENK</sequence>
<reference evidence="1 2" key="1">
    <citation type="submission" date="2019-11" db="EMBL/GenBank/DDBJ databases">
        <title>Gastrointestinal microbiota of Peromyscus leucopus.</title>
        <authorList>
            <person name="Milovic A."/>
            <person name="Bassam K."/>
            <person name="Barbour A.G."/>
        </authorList>
    </citation>
    <scope>NUCLEOTIDE SEQUENCE [LARGE SCALE GENOMIC DNA]</scope>
    <source>
        <strain evidence="1 2">LL8</strain>
    </source>
</reference>
<proteinExistence type="predicted"/>
<evidence type="ECO:0000313" key="2">
    <source>
        <dbReference type="Proteomes" id="UP000488295"/>
    </source>
</evidence>
<dbReference type="Proteomes" id="UP000488295">
    <property type="component" value="Unassembled WGS sequence"/>
</dbReference>
<dbReference type="EMBL" id="WKKC01000021">
    <property type="protein sequence ID" value="MTE03652.1"/>
    <property type="molecule type" value="Genomic_DNA"/>
</dbReference>
<dbReference type="RefSeq" id="WP_155692821.1">
    <property type="nucleotide sequence ID" value="NZ_WKKC01000021.1"/>
</dbReference>
<gene>
    <name evidence="1" type="ORF">GJU95_07710</name>
</gene>
<accession>A0A9X5AMG7</accession>
<comment type="caution">
    <text evidence="1">The sequence shown here is derived from an EMBL/GenBank/DDBJ whole genome shotgun (WGS) entry which is preliminary data.</text>
</comment>
<name>A0A9X5AMG7_LACJH</name>
<evidence type="ECO:0000313" key="1">
    <source>
        <dbReference type="EMBL" id="MTE03652.1"/>
    </source>
</evidence>
<dbReference type="AlphaFoldDB" id="A0A9X5AMG7"/>
<protein>
    <submittedName>
        <fullName evidence="1">Uncharacterized protein</fullName>
    </submittedName>
</protein>
<organism evidence="1 2">
    <name type="scientific">Lactobacillus johnsonii</name>
    <dbReference type="NCBI Taxonomy" id="33959"/>
    <lineage>
        <taxon>Bacteria</taxon>
        <taxon>Bacillati</taxon>
        <taxon>Bacillota</taxon>
        <taxon>Bacilli</taxon>
        <taxon>Lactobacillales</taxon>
        <taxon>Lactobacillaceae</taxon>
        <taxon>Lactobacillus</taxon>
    </lineage>
</organism>